<organism evidence="1">
    <name type="scientific">uncultured Truepera sp</name>
    <dbReference type="NCBI Taxonomy" id="543023"/>
    <lineage>
        <taxon>Bacteria</taxon>
        <taxon>Thermotogati</taxon>
        <taxon>Deinococcota</taxon>
        <taxon>Deinococci</taxon>
        <taxon>Trueperales</taxon>
        <taxon>Trueperaceae</taxon>
        <taxon>Truepera</taxon>
        <taxon>environmental samples</taxon>
    </lineage>
</organism>
<reference evidence="1" key="1">
    <citation type="submission" date="2020-02" db="EMBL/GenBank/DDBJ databases">
        <authorList>
            <person name="Meier V. D."/>
        </authorList>
    </citation>
    <scope>NUCLEOTIDE SEQUENCE</scope>
    <source>
        <strain evidence="1">AVDCRST_MAG86</strain>
    </source>
</reference>
<protein>
    <submittedName>
        <fullName evidence="1">Uncharacterized protein</fullName>
    </submittedName>
</protein>
<dbReference type="EMBL" id="CADCWP010000215">
    <property type="protein sequence ID" value="CAA9578112.1"/>
    <property type="molecule type" value="Genomic_DNA"/>
</dbReference>
<dbReference type="AlphaFoldDB" id="A0A6J4VGW3"/>
<accession>A0A6J4VGW3</accession>
<sequence>MIFAGCPVDESVFTAWQRHWAPPSQPFFVSDALLKRLPPWPRFTRREFGESGVALSLHDTFTTYRVSDDPPWVVWLTYEAFSNLSHNEQFDLLGEQRTFGRAGVVHLDEVADQVEVNGIAELATGGLFVWWPKLWGLLHASEQERVLQKLVEADRLPCRRDELSAQDWHRIAARLPGARELAGSFLPESGGNCLATVMAAFGAPAVAERWVHPEPFGRWLGSFTLSGSARTVLAPPNLGDVLVWRDQNARIQHAAVSLGEGFVLHKEAQCWHVPRQVVSLKDALSRWRDDGYPSLYTPLKGLVLR</sequence>
<gene>
    <name evidence="1" type="ORF">AVDCRST_MAG86-2928</name>
</gene>
<name>A0A6J4VGW3_9DEIN</name>
<evidence type="ECO:0000313" key="1">
    <source>
        <dbReference type="EMBL" id="CAA9578112.1"/>
    </source>
</evidence>
<proteinExistence type="predicted"/>